<keyword evidence="7" id="KW-1185">Reference proteome</keyword>
<feature type="domain" description="HTH marR-type" evidence="4">
    <location>
        <begin position="6"/>
        <end position="155"/>
    </location>
</feature>
<proteinExistence type="predicted"/>
<evidence type="ECO:0000313" key="5">
    <source>
        <dbReference type="EMBL" id="PWL54674.1"/>
    </source>
</evidence>
<dbReference type="InterPro" id="IPR036388">
    <property type="entry name" value="WH-like_DNA-bd_sf"/>
</dbReference>
<evidence type="ECO:0000313" key="8">
    <source>
        <dbReference type="Proteomes" id="UP000246114"/>
    </source>
</evidence>
<evidence type="ECO:0000256" key="1">
    <source>
        <dbReference type="ARBA" id="ARBA00023015"/>
    </source>
</evidence>
<keyword evidence="2 6" id="KW-0238">DNA-binding</keyword>
<evidence type="ECO:0000256" key="2">
    <source>
        <dbReference type="ARBA" id="ARBA00023125"/>
    </source>
</evidence>
<dbReference type="EMBL" id="FOOE01000003">
    <property type="protein sequence ID" value="SFF59025.1"/>
    <property type="molecule type" value="Genomic_DNA"/>
</dbReference>
<evidence type="ECO:0000313" key="6">
    <source>
        <dbReference type="EMBL" id="SFF59025.1"/>
    </source>
</evidence>
<dbReference type="Gene3D" id="1.10.10.10">
    <property type="entry name" value="Winged helix-like DNA-binding domain superfamily/Winged helix DNA-binding domain"/>
    <property type="match status" value="1"/>
</dbReference>
<evidence type="ECO:0000313" key="7">
    <source>
        <dbReference type="Proteomes" id="UP000182135"/>
    </source>
</evidence>
<keyword evidence="3" id="KW-0804">Transcription</keyword>
<dbReference type="SUPFAM" id="SSF46785">
    <property type="entry name" value="Winged helix' DNA-binding domain"/>
    <property type="match status" value="1"/>
</dbReference>
<dbReference type="SMART" id="SM00347">
    <property type="entry name" value="HTH_MARR"/>
    <property type="match status" value="1"/>
</dbReference>
<dbReference type="GO" id="GO:0003700">
    <property type="term" value="F:DNA-binding transcription factor activity"/>
    <property type="evidence" value="ECO:0007669"/>
    <property type="project" value="InterPro"/>
</dbReference>
<gene>
    <name evidence="5" type="ORF">DBY38_04020</name>
    <name evidence="6" type="ORF">SAMN04487885_103197</name>
</gene>
<dbReference type="InterPro" id="IPR052067">
    <property type="entry name" value="Metal_resp_HTH_trans_reg"/>
</dbReference>
<dbReference type="InterPro" id="IPR036390">
    <property type="entry name" value="WH_DNA-bd_sf"/>
</dbReference>
<reference evidence="5 8" key="2">
    <citation type="submission" date="2018-03" db="EMBL/GenBank/DDBJ databases">
        <title>The uncultured portion of the human microbiome is neutrally assembled.</title>
        <authorList>
            <person name="Jeraldo P."/>
            <person name="Boardman L."/>
            <person name="White B.A."/>
            <person name="Nelson H."/>
            <person name="Goldenfeld N."/>
            <person name="Chia N."/>
        </authorList>
    </citation>
    <scope>NUCLEOTIDE SEQUENCE [LARGE SCALE GENOMIC DNA]</scope>
    <source>
        <strain evidence="5">CIM:MAG 903</strain>
    </source>
</reference>
<dbReference type="OrthoDB" id="1696863at2"/>
<dbReference type="GO" id="GO:0003677">
    <property type="term" value="F:DNA binding"/>
    <property type="evidence" value="ECO:0007669"/>
    <property type="project" value="UniProtKB-KW"/>
</dbReference>
<evidence type="ECO:0000259" key="4">
    <source>
        <dbReference type="PROSITE" id="PS50995"/>
    </source>
</evidence>
<evidence type="ECO:0000256" key="3">
    <source>
        <dbReference type="ARBA" id="ARBA00023163"/>
    </source>
</evidence>
<dbReference type="PANTHER" id="PTHR35790">
    <property type="entry name" value="HTH-TYPE TRANSCRIPTIONAL REGULATOR PCHR"/>
    <property type="match status" value="1"/>
</dbReference>
<dbReference type="Proteomes" id="UP000182135">
    <property type="component" value="Unassembled WGS sequence"/>
</dbReference>
<keyword evidence="1" id="KW-0805">Transcription regulation</keyword>
<protein>
    <submittedName>
        <fullName evidence="6">DNA-binding transcriptional regulator, MarR family</fullName>
    </submittedName>
    <submittedName>
        <fullName evidence="5">MarR family transcriptional regulator</fullName>
    </submittedName>
</protein>
<name>A0A1I2JW08_9CLOT</name>
<dbReference type="InterPro" id="IPR000835">
    <property type="entry name" value="HTH_MarR-typ"/>
</dbReference>
<dbReference type="Pfam" id="PF12802">
    <property type="entry name" value="MarR_2"/>
    <property type="match status" value="1"/>
</dbReference>
<reference evidence="6 7" key="1">
    <citation type="submission" date="2016-10" db="EMBL/GenBank/DDBJ databases">
        <authorList>
            <person name="de Groot N.N."/>
        </authorList>
    </citation>
    <scope>NUCLEOTIDE SEQUENCE [LARGE SCALE GENOMIC DNA]</scope>
    <source>
        <strain evidence="6 7">NLAE-zl-G419</strain>
    </source>
</reference>
<dbReference type="PROSITE" id="PS50995">
    <property type="entry name" value="HTH_MARR_2"/>
    <property type="match status" value="1"/>
</dbReference>
<dbReference type="RefSeq" id="WP_027640034.1">
    <property type="nucleotide sequence ID" value="NZ_BAAACD010000011.1"/>
</dbReference>
<dbReference type="AlphaFoldDB" id="A0A1I2JW08"/>
<dbReference type="STRING" id="1529.SAMN04487885_103197"/>
<sequence length="162" mass="18781">MDIKDQNNLNEKFHELNDRHNNIYQFVMLYNDYIVSTHDYGIGQVVSMTEAHILTYIEENPGTTITNLAKYWNKTKGALSQTVSKLVDKGLVYRHKTENNAKTVLLFVTEDGLKLSKAHKLYDTIDIAKTLDDLLKECTIEEIESFYKVIEVYIKLLKNGFK</sequence>
<dbReference type="Proteomes" id="UP000246114">
    <property type="component" value="Unassembled WGS sequence"/>
</dbReference>
<accession>A0A1I2JW08</accession>
<dbReference type="eggNOG" id="COG1846">
    <property type="taxonomic scope" value="Bacteria"/>
</dbReference>
<dbReference type="EMBL" id="QAMZ01000019">
    <property type="protein sequence ID" value="PWL54674.1"/>
    <property type="molecule type" value="Genomic_DNA"/>
</dbReference>
<dbReference type="GeneID" id="90545126"/>
<dbReference type="PANTHER" id="PTHR35790:SF4">
    <property type="entry name" value="HTH-TYPE TRANSCRIPTIONAL REGULATOR PCHR"/>
    <property type="match status" value="1"/>
</dbReference>
<organism evidence="6 7">
    <name type="scientific">Clostridium cadaveris</name>
    <dbReference type="NCBI Taxonomy" id="1529"/>
    <lineage>
        <taxon>Bacteria</taxon>
        <taxon>Bacillati</taxon>
        <taxon>Bacillota</taxon>
        <taxon>Clostridia</taxon>
        <taxon>Eubacteriales</taxon>
        <taxon>Clostridiaceae</taxon>
        <taxon>Clostridium</taxon>
    </lineage>
</organism>